<dbReference type="InParanoid" id="A0A165JAL3"/>
<reference evidence="2 3" key="1">
    <citation type="journal article" date="2016" name="Mol. Biol. Evol.">
        <title>Comparative Genomics of Early-Diverging Mushroom-Forming Fungi Provides Insights into the Origins of Lignocellulose Decay Capabilities.</title>
        <authorList>
            <person name="Nagy L.G."/>
            <person name="Riley R."/>
            <person name="Tritt A."/>
            <person name="Adam C."/>
            <person name="Daum C."/>
            <person name="Floudas D."/>
            <person name="Sun H."/>
            <person name="Yadav J.S."/>
            <person name="Pangilinan J."/>
            <person name="Larsson K.H."/>
            <person name="Matsuura K."/>
            <person name="Barry K."/>
            <person name="Labutti K."/>
            <person name="Kuo R."/>
            <person name="Ohm R.A."/>
            <person name="Bhattacharya S.S."/>
            <person name="Shirouzu T."/>
            <person name="Yoshinaga Y."/>
            <person name="Martin F.M."/>
            <person name="Grigoriev I.V."/>
            <person name="Hibbett D.S."/>
        </authorList>
    </citation>
    <scope>NUCLEOTIDE SEQUENCE [LARGE SCALE GENOMIC DNA]</scope>
    <source>
        <strain evidence="2 3">HHB12029</strain>
    </source>
</reference>
<protein>
    <recommendedName>
        <fullName evidence="4">Protein kinase domain-containing protein</fullName>
    </recommendedName>
</protein>
<dbReference type="Proteomes" id="UP000077266">
    <property type="component" value="Unassembled WGS sequence"/>
</dbReference>
<evidence type="ECO:0000313" key="2">
    <source>
        <dbReference type="EMBL" id="KZV94573.1"/>
    </source>
</evidence>
<organism evidence="2 3">
    <name type="scientific">Exidia glandulosa HHB12029</name>
    <dbReference type="NCBI Taxonomy" id="1314781"/>
    <lineage>
        <taxon>Eukaryota</taxon>
        <taxon>Fungi</taxon>
        <taxon>Dikarya</taxon>
        <taxon>Basidiomycota</taxon>
        <taxon>Agaricomycotina</taxon>
        <taxon>Agaricomycetes</taxon>
        <taxon>Auriculariales</taxon>
        <taxon>Exidiaceae</taxon>
        <taxon>Exidia</taxon>
    </lineage>
</organism>
<evidence type="ECO:0008006" key="4">
    <source>
        <dbReference type="Google" id="ProtNLM"/>
    </source>
</evidence>
<accession>A0A165JAL3</accession>
<keyword evidence="3" id="KW-1185">Reference proteome</keyword>
<evidence type="ECO:0000256" key="1">
    <source>
        <dbReference type="SAM" id="MobiDB-lite"/>
    </source>
</evidence>
<dbReference type="EMBL" id="KV425970">
    <property type="protein sequence ID" value="KZV94573.1"/>
    <property type="molecule type" value="Genomic_DNA"/>
</dbReference>
<evidence type="ECO:0000313" key="3">
    <source>
        <dbReference type="Proteomes" id="UP000077266"/>
    </source>
</evidence>
<sequence length="330" mass="36775">MVIPPNLPNFLDNTPAISSLSLYGLVRSEDQSDVAVKLPRHDALPLDLSEAQPTRIEREYYDYPSDYVPEPTPRPPSKRPKIGDNLHVSVSLGQRLGAGRCGIVYALDDVHVSGASALLPPLVAKIAWRHRAMELVREAWVYDELEYIQGVAVARCFGLFTLSLPASQTCTLWDDPRANREPSSPSAPAEYAGEFPLAHLRERHDIHELLLKFSDARNELVVLLLEHLEPADYSETYHENAVAVYKELAHMGVEAAADMGLRHLMRAPTKIPPGLPSLPSPFTGITHALRVVDLDMVVKTCSSVESLTELHNQWIVPFDLPWRSHFNCTS</sequence>
<proteinExistence type="predicted"/>
<gene>
    <name evidence="2" type="ORF">EXIGLDRAFT_505369</name>
</gene>
<name>A0A165JAL3_EXIGL</name>
<dbReference type="OrthoDB" id="3182995at2759"/>
<dbReference type="AlphaFoldDB" id="A0A165JAL3"/>
<feature type="region of interest" description="Disordered" evidence="1">
    <location>
        <begin position="65"/>
        <end position="84"/>
    </location>
</feature>